<reference evidence="1 2" key="1">
    <citation type="journal article" date="2019" name="Extremophiles">
        <title>Biogeography of thermophiles and predominance of Thermus scotoductus in domestic water heaters.</title>
        <authorList>
            <person name="Wilpiszeski R.L."/>
            <person name="Zhang Z."/>
            <person name="House C.H."/>
        </authorList>
    </citation>
    <scope>NUCLEOTIDE SEQUENCE [LARGE SCALE GENOMIC DNA]</scope>
    <source>
        <strain evidence="1 2">38_S38</strain>
    </source>
</reference>
<dbReference type="AlphaFoldDB" id="A0A430R9P2"/>
<dbReference type="Proteomes" id="UP000288082">
    <property type="component" value="Unassembled WGS sequence"/>
</dbReference>
<sequence length="64" mass="6838">MRTKLYALGLEVSEEAVAGAFEAAVREVSGKSPREVLPEPGEDPALWGEGEKRTALLLAGWLQG</sequence>
<organism evidence="1 2">
    <name type="scientific">Thermus scotoductus</name>
    <dbReference type="NCBI Taxonomy" id="37636"/>
    <lineage>
        <taxon>Bacteria</taxon>
        <taxon>Thermotogati</taxon>
        <taxon>Deinococcota</taxon>
        <taxon>Deinococci</taxon>
        <taxon>Thermales</taxon>
        <taxon>Thermaceae</taxon>
        <taxon>Thermus</taxon>
    </lineage>
</organism>
<protein>
    <submittedName>
        <fullName evidence="1">Uncharacterized protein</fullName>
    </submittedName>
</protein>
<name>A0A430R9P2_THESC</name>
<evidence type="ECO:0000313" key="2">
    <source>
        <dbReference type="Proteomes" id="UP000288082"/>
    </source>
</evidence>
<evidence type="ECO:0000313" key="1">
    <source>
        <dbReference type="EMBL" id="RTH04113.1"/>
    </source>
</evidence>
<dbReference type="EMBL" id="PELM01000080">
    <property type="protein sequence ID" value="RTH04113.1"/>
    <property type="molecule type" value="Genomic_DNA"/>
</dbReference>
<dbReference type="RefSeq" id="WP_126187189.1">
    <property type="nucleotide sequence ID" value="NZ_PELM01000080.1"/>
</dbReference>
<gene>
    <name evidence="1" type="ORF">CSW50_03565</name>
</gene>
<comment type="caution">
    <text evidence="1">The sequence shown here is derived from an EMBL/GenBank/DDBJ whole genome shotgun (WGS) entry which is preliminary data.</text>
</comment>
<proteinExistence type="predicted"/>
<accession>A0A430R9P2</accession>